<organism evidence="1">
    <name type="scientific">Mesocestoides corti</name>
    <name type="common">Flatworm</name>
    <dbReference type="NCBI Taxonomy" id="53468"/>
    <lineage>
        <taxon>Eukaryota</taxon>
        <taxon>Metazoa</taxon>
        <taxon>Spiralia</taxon>
        <taxon>Lophotrochozoa</taxon>
        <taxon>Platyhelminthes</taxon>
        <taxon>Cestoda</taxon>
        <taxon>Eucestoda</taxon>
        <taxon>Cyclophyllidea</taxon>
        <taxon>Mesocestoididae</taxon>
        <taxon>Mesocestoides</taxon>
    </lineage>
</organism>
<evidence type="ECO:0000313" key="1">
    <source>
        <dbReference type="WBParaSite" id="MCU_005955-RA"/>
    </source>
</evidence>
<protein>
    <submittedName>
        <fullName evidence="1">PH domain-containing protein</fullName>
    </submittedName>
</protein>
<accession>A0A5K3F962</accession>
<proteinExistence type="predicted"/>
<reference evidence="1" key="1">
    <citation type="submission" date="2019-11" db="UniProtKB">
        <authorList>
            <consortium name="WormBaseParasite"/>
        </authorList>
    </citation>
    <scope>IDENTIFICATION</scope>
</reference>
<dbReference type="AlphaFoldDB" id="A0A5K3F962"/>
<sequence length="354" mass="40574">MATGLNAGCCSISRPPLDFTYKPANHPDWSDKPGFWDPYAVIEICLPTITRSVYPATRTMQLEKPTFEHPCGQEIVDGEICWGIQMYTETWKYDECVERAVQRYICFPCRMELEECISLKPERALAVLLTYLRQRGPFLVWMYRGKETAHTIGRYLARTAIQNISQLPVLERSSVIALGRHLSHLLRIACGHRLINMPKIVSKVWGPIFIKVENDKDAFPQVNLTEEEKLGVAIEIFLRMLECVPWHTMTPFQKAAESIELENCRYFTTTNAQRDCCLHERFEPPTSSSDSLCESVGIKTTSSGCPMEGHYKDAKQRKPRECSCKKKYFECALPADNCDLTYGGRTRLPQQDRI</sequence>
<name>A0A5K3F962_MESCO</name>
<dbReference type="WBParaSite" id="MCU_005955-RA">
    <property type="protein sequence ID" value="MCU_005955-RA"/>
    <property type="gene ID" value="MCU_005955"/>
</dbReference>